<dbReference type="SUPFAM" id="SSF69255">
    <property type="entry name" value="gp5 N-terminal domain-like"/>
    <property type="match status" value="1"/>
</dbReference>
<dbReference type="Pfam" id="PF04717">
    <property type="entry name" value="Phage_base_V"/>
    <property type="match status" value="1"/>
</dbReference>
<dbReference type="EMBL" id="JACVXA010000021">
    <property type="protein sequence ID" value="MBE3638369.1"/>
    <property type="molecule type" value="Genomic_DNA"/>
</dbReference>
<protein>
    <recommendedName>
        <fullName evidence="1">Gp5/Type VI secretion system Vgr protein OB-fold domain-containing protein</fullName>
    </recommendedName>
</protein>
<keyword evidence="3" id="KW-1185">Reference proteome</keyword>
<feature type="domain" description="Gp5/Type VI secretion system Vgr protein OB-fold" evidence="1">
    <location>
        <begin position="8"/>
        <end position="78"/>
    </location>
</feature>
<reference evidence="2" key="1">
    <citation type="submission" date="2020-09" db="EMBL/GenBank/DDBJ databases">
        <title>A novel bacterium of genus Mangrovicoccus, isolated from South China Sea.</title>
        <authorList>
            <person name="Huang H."/>
            <person name="Mo K."/>
            <person name="Hu Y."/>
        </authorList>
    </citation>
    <scope>NUCLEOTIDE SEQUENCE</scope>
    <source>
        <strain evidence="2">HB182678</strain>
    </source>
</reference>
<dbReference type="RefSeq" id="WP_193181908.1">
    <property type="nucleotide sequence ID" value="NZ_JACVXA010000021.1"/>
</dbReference>
<dbReference type="Proteomes" id="UP000609121">
    <property type="component" value="Unassembled WGS sequence"/>
</dbReference>
<proteinExistence type="predicted"/>
<accession>A0A8J7CV62</accession>
<evidence type="ECO:0000259" key="1">
    <source>
        <dbReference type="Pfam" id="PF04717"/>
    </source>
</evidence>
<evidence type="ECO:0000313" key="2">
    <source>
        <dbReference type="EMBL" id="MBE3638369.1"/>
    </source>
</evidence>
<organism evidence="2 3">
    <name type="scientific">Mangrovicoccus algicola</name>
    <dbReference type="NCBI Taxonomy" id="2771008"/>
    <lineage>
        <taxon>Bacteria</taxon>
        <taxon>Pseudomonadati</taxon>
        <taxon>Pseudomonadota</taxon>
        <taxon>Alphaproteobacteria</taxon>
        <taxon>Rhodobacterales</taxon>
        <taxon>Paracoccaceae</taxon>
        <taxon>Mangrovicoccus</taxon>
    </lineage>
</organism>
<dbReference type="Gene3D" id="2.40.50.230">
    <property type="entry name" value="Gp5 N-terminal domain"/>
    <property type="match status" value="1"/>
</dbReference>
<dbReference type="AlphaFoldDB" id="A0A8J7CV62"/>
<dbReference type="InterPro" id="IPR006531">
    <property type="entry name" value="Gp5/Vgr_OB"/>
</dbReference>
<evidence type="ECO:0000313" key="3">
    <source>
        <dbReference type="Proteomes" id="UP000609121"/>
    </source>
</evidence>
<dbReference type="InterPro" id="IPR037026">
    <property type="entry name" value="Vgr_OB-fold_dom_sf"/>
</dbReference>
<name>A0A8J7CV62_9RHOB</name>
<sequence length="164" mass="17151">MAEAGLVLGRVVDLEDPEARLRVRVQRLDRPAGVESDWMEILRPMAGEEAGIVAMPELEDLAVIGHVGTRPVVLGFLHSGGQTPPAADVKERVIRTPNGHRILLADTDADGITIADAHGNEIVLNADGITITSASGLTIAAQGNIEIEAAGTTTIKGATVELNP</sequence>
<comment type="caution">
    <text evidence="2">The sequence shown here is derived from an EMBL/GenBank/DDBJ whole genome shotgun (WGS) entry which is preliminary data.</text>
</comment>
<gene>
    <name evidence="2" type="ORF">ICN82_09170</name>
</gene>